<keyword evidence="2" id="KW-0472">Membrane</keyword>
<keyword evidence="3" id="KW-1185">Reference proteome</keyword>
<evidence type="ECO:0000313" key="4">
    <source>
        <dbReference type="WBParaSite" id="PgR012_g008_t01"/>
    </source>
</evidence>
<feature type="compositionally biased region" description="Polar residues" evidence="1">
    <location>
        <begin position="328"/>
        <end position="349"/>
    </location>
</feature>
<dbReference type="AlphaFoldDB" id="A0A915AQH9"/>
<evidence type="ECO:0000256" key="1">
    <source>
        <dbReference type="SAM" id="MobiDB-lite"/>
    </source>
</evidence>
<name>A0A915AQH9_PARUN</name>
<dbReference type="Proteomes" id="UP000887569">
    <property type="component" value="Unplaced"/>
</dbReference>
<organism evidence="3 4">
    <name type="scientific">Parascaris univalens</name>
    <name type="common">Nematode worm</name>
    <dbReference type="NCBI Taxonomy" id="6257"/>
    <lineage>
        <taxon>Eukaryota</taxon>
        <taxon>Metazoa</taxon>
        <taxon>Ecdysozoa</taxon>
        <taxon>Nematoda</taxon>
        <taxon>Chromadorea</taxon>
        <taxon>Rhabditida</taxon>
        <taxon>Spirurina</taxon>
        <taxon>Ascaridomorpha</taxon>
        <taxon>Ascaridoidea</taxon>
        <taxon>Ascarididae</taxon>
        <taxon>Parascaris</taxon>
    </lineage>
</organism>
<feature type="region of interest" description="Disordered" evidence="1">
    <location>
        <begin position="1"/>
        <end position="28"/>
    </location>
</feature>
<protein>
    <submittedName>
        <fullName evidence="4">Uncharacterized protein</fullName>
    </submittedName>
</protein>
<feature type="region of interest" description="Disordered" evidence="1">
    <location>
        <begin position="328"/>
        <end position="375"/>
    </location>
</feature>
<proteinExistence type="predicted"/>
<feature type="transmembrane region" description="Helical" evidence="2">
    <location>
        <begin position="96"/>
        <end position="118"/>
    </location>
</feature>
<feature type="compositionally biased region" description="Basic and acidic residues" evidence="1">
    <location>
        <begin position="12"/>
        <end position="27"/>
    </location>
</feature>
<feature type="transmembrane region" description="Helical" evidence="2">
    <location>
        <begin position="150"/>
        <end position="174"/>
    </location>
</feature>
<reference evidence="4" key="1">
    <citation type="submission" date="2022-11" db="UniProtKB">
        <authorList>
            <consortium name="WormBaseParasite"/>
        </authorList>
    </citation>
    <scope>IDENTIFICATION</scope>
</reference>
<sequence length="375" mass="42193">RIFSVMEQTLEQTHREDRNQPAFDGDRTMNPVQRIANATHQRPADGVYMVGSEPIIHRVQAARLNGGMAPCVAWQRNGVMNFPNWRPEPYTRSELILLKALKGSLFGYIIVSLLNSLATGSDLMVVYLLLPSITGLFTMYALVSEQFVHLIPFLLALSFSILETLATSFVTLQIRFVTRSDYSLLTRFILQRLPDRMKTLTKMVNSFFWSTIAFQFLFLLFYCISYAIVIVAIFMFRRRTTRALQLEADRRARIEQLNQHFLNAAMAADDVVEGLPVADIAFADRSIIGPFNADNPPSYKTAIKSLTKEESPPHYSLFKHDKRFAQFHSNSDSTSPTINHSQSPPSQAVQMIAQPASASASLDTARCTGDESPAN</sequence>
<dbReference type="WBParaSite" id="PgR012_g008_t01">
    <property type="protein sequence ID" value="PgR012_g008_t01"/>
    <property type="gene ID" value="PgR012_g008"/>
</dbReference>
<evidence type="ECO:0000313" key="3">
    <source>
        <dbReference type="Proteomes" id="UP000887569"/>
    </source>
</evidence>
<keyword evidence="2" id="KW-0812">Transmembrane</keyword>
<keyword evidence="2" id="KW-1133">Transmembrane helix</keyword>
<feature type="transmembrane region" description="Helical" evidence="2">
    <location>
        <begin position="124"/>
        <end position="143"/>
    </location>
</feature>
<evidence type="ECO:0000256" key="2">
    <source>
        <dbReference type="SAM" id="Phobius"/>
    </source>
</evidence>
<accession>A0A915AQH9</accession>
<feature type="compositionally biased region" description="Polar residues" evidence="1">
    <location>
        <begin position="1"/>
        <end position="11"/>
    </location>
</feature>
<feature type="transmembrane region" description="Helical" evidence="2">
    <location>
        <begin position="207"/>
        <end position="236"/>
    </location>
</feature>